<organism evidence="6 7">
    <name type="scientific">Labrys monachus</name>
    <dbReference type="NCBI Taxonomy" id="217067"/>
    <lineage>
        <taxon>Bacteria</taxon>
        <taxon>Pseudomonadati</taxon>
        <taxon>Pseudomonadota</taxon>
        <taxon>Alphaproteobacteria</taxon>
        <taxon>Hyphomicrobiales</taxon>
        <taxon>Xanthobacteraceae</taxon>
        <taxon>Labrys</taxon>
    </lineage>
</organism>
<reference evidence="6 7" key="1">
    <citation type="submission" date="2023-07" db="EMBL/GenBank/DDBJ databases">
        <title>Genomic Encyclopedia of Type Strains, Phase IV (KMG-IV): sequencing the most valuable type-strain genomes for metagenomic binning, comparative biology and taxonomic classification.</title>
        <authorList>
            <person name="Goeker M."/>
        </authorList>
    </citation>
    <scope>NUCLEOTIDE SEQUENCE [LARGE SCALE GENOMIC DNA]</scope>
    <source>
        <strain evidence="6 7">DSM 5896</strain>
    </source>
</reference>
<dbReference type="Pfam" id="PF12833">
    <property type="entry name" value="HTH_18"/>
    <property type="match status" value="1"/>
</dbReference>
<keyword evidence="2" id="KW-0238">DNA-binding</keyword>
<evidence type="ECO:0000313" key="6">
    <source>
        <dbReference type="EMBL" id="MDQ0394410.1"/>
    </source>
</evidence>
<evidence type="ECO:0000259" key="5">
    <source>
        <dbReference type="PROSITE" id="PS01124"/>
    </source>
</evidence>
<dbReference type="InterPro" id="IPR018060">
    <property type="entry name" value="HTH_AraC"/>
</dbReference>
<feature type="region of interest" description="Disordered" evidence="4">
    <location>
        <begin position="288"/>
        <end position="308"/>
    </location>
</feature>
<dbReference type="EMBL" id="JAUSVK010000001">
    <property type="protein sequence ID" value="MDQ0394410.1"/>
    <property type="molecule type" value="Genomic_DNA"/>
</dbReference>
<evidence type="ECO:0000256" key="3">
    <source>
        <dbReference type="ARBA" id="ARBA00023163"/>
    </source>
</evidence>
<keyword evidence="1" id="KW-0805">Transcription regulation</keyword>
<dbReference type="PANTHER" id="PTHR11019:SF199">
    <property type="entry name" value="HTH-TYPE TRANSCRIPTIONAL REGULATOR NIMR"/>
    <property type="match status" value="1"/>
</dbReference>
<dbReference type="Proteomes" id="UP001237448">
    <property type="component" value="Unassembled WGS sequence"/>
</dbReference>
<dbReference type="InterPro" id="IPR009057">
    <property type="entry name" value="Homeodomain-like_sf"/>
</dbReference>
<keyword evidence="3" id="KW-0804">Transcription</keyword>
<name>A0ABU0FK32_9HYPH</name>
<dbReference type="PROSITE" id="PS01124">
    <property type="entry name" value="HTH_ARAC_FAMILY_2"/>
    <property type="match status" value="1"/>
</dbReference>
<protein>
    <submittedName>
        <fullName evidence="6">AraC-like DNA-binding protein</fullName>
    </submittedName>
</protein>
<dbReference type="SUPFAM" id="SSF46689">
    <property type="entry name" value="Homeodomain-like"/>
    <property type="match status" value="2"/>
</dbReference>
<dbReference type="SMART" id="SM00342">
    <property type="entry name" value="HTH_ARAC"/>
    <property type="match status" value="1"/>
</dbReference>
<dbReference type="PANTHER" id="PTHR11019">
    <property type="entry name" value="HTH-TYPE TRANSCRIPTIONAL REGULATOR NIMR"/>
    <property type="match status" value="1"/>
</dbReference>
<feature type="domain" description="HTH araC/xylS-type" evidence="5">
    <location>
        <begin position="183"/>
        <end position="280"/>
    </location>
</feature>
<evidence type="ECO:0000256" key="4">
    <source>
        <dbReference type="SAM" id="MobiDB-lite"/>
    </source>
</evidence>
<feature type="compositionally biased region" description="Low complexity" evidence="4">
    <location>
        <begin position="292"/>
        <end position="308"/>
    </location>
</feature>
<evidence type="ECO:0000256" key="2">
    <source>
        <dbReference type="ARBA" id="ARBA00023125"/>
    </source>
</evidence>
<dbReference type="InterPro" id="IPR018062">
    <property type="entry name" value="HTH_AraC-typ_CS"/>
</dbReference>
<dbReference type="Gene3D" id="1.10.10.60">
    <property type="entry name" value="Homeodomain-like"/>
    <property type="match status" value="1"/>
</dbReference>
<gene>
    <name evidence="6" type="ORF">J3R73_004202</name>
</gene>
<dbReference type="PROSITE" id="PS00041">
    <property type="entry name" value="HTH_ARAC_FAMILY_1"/>
    <property type="match status" value="1"/>
</dbReference>
<keyword evidence="7" id="KW-1185">Reference proteome</keyword>
<comment type="caution">
    <text evidence="6">The sequence shown here is derived from an EMBL/GenBank/DDBJ whole genome shotgun (WGS) entry which is preliminary data.</text>
</comment>
<accession>A0ABU0FK32</accession>
<sequence>MRPLESPGTCPLAGNPAGLQAFVLGPRDERFAVDGDAPTHAIGLGPVTFDASSEGEAGGMLVCINRGEAKLLGHSGRWTLPAGHMVYIPPQRSYRLAAVVPTQLSLVKFTAAEADWHHEGCWAVAMSPLASEMISFAHRWGRDRDRTDPLAEDFFRTVGRLFAEWFSNERKLWTPFGNVPDMQRAIAYARDHLDKASVTETAAAAGMSERTLRRRFKEELGISWRDFVTEMRMSKAMELLRDRHSSVTETALTVGFSSIGAFTVAFTNYTGMTPSLFSRRRCDGLPGSPAAGVSPLPGGSGRSSPAWQ</sequence>
<evidence type="ECO:0000313" key="7">
    <source>
        <dbReference type="Proteomes" id="UP001237448"/>
    </source>
</evidence>
<proteinExistence type="predicted"/>
<evidence type="ECO:0000256" key="1">
    <source>
        <dbReference type="ARBA" id="ARBA00023015"/>
    </source>
</evidence>
<dbReference type="RefSeq" id="WP_307431373.1">
    <property type="nucleotide sequence ID" value="NZ_JAUSVK010000001.1"/>
</dbReference>